<sequence>MSFFARSGSAQKPVNISRRSFLTAAGMTAIALPVLAACGNAGGTASFSAPDVKAPSEFAGRTNVVIWSPWSGNNHEVFTGVVDGFNRSQSDIYAEVQQFNGYDGVTEKIAAGLQARQIPDIGVFSDVSWNKFFLNDTLEPLGGYFDNNFGPSTFNERLFTEGVVRGESYWIPFGRSTPLFYYNKEIFSSAGLPDRAPATWDEFRSWGKQITGQNYNGNSLKMRAYTGADDWYMQGLLWNFGGSISDGLDVTVDSAAAIAAAEFDRAVINDDKIAYLAQEINNDFINGQVATITNSTGSLTGLIKGAQFEVGAGFLPQQTTHGVPTGGAGLGIMKNASPERKEAAAQVLAYLSGEEASSTWTVGTGYLPSTISAANSTKVRQVMSDNPNYKLAVDQLELARQPDAVRRYVQSTITEMRTAIQKLYTENADAGATLKATATKLRADTESVRKLYESKVA</sequence>
<reference evidence="1" key="1">
    <citation type="submission" date="2019-07" db="EMBL/GenBank/DDBJ databases">
        <title>Genomic Encyclopedia of Type Strains, Phase IV (KMG-IV): sequencing the most valuable type-strain genomes for metagenomic binning, comparative biology and taxonomic classification.</title>
        <authorList>
            <person name="Goeker M."/>
        </authorList>
    </citation>
    <scope>NUCLEOTIDE SEQUENCE</scope>
    <source>
        <strain evidence="1">DSM 44596</strain>
    </source>
</reference>
<dbReference type="EMBL" id="VNIQ01000012">
    <property type="protein sequence ID" value="TYQ00763.1"/>
    <property type="molecule type" value="Genomic_DNA"/>
</dbReference>
<dbReference type="InterPro" id="IPR050490">
    <property type="entry name" value="Bact_solute-bd_prot1"/>
</dbReference>
<protein>
    <submittedName>
        <fullName evidence="1">Carbohydrate ABC transporter substrate-binding protein (CUT1 family)</fullName>
    </submittedName>
</protein>
<dbReference type="PANTHER" id="PTHR43649">
    <property type="entry name" value="ARABINOSE-BINDING PROTEIN-RELATED"/>
    <property type="match status" value="1"/>
</dbReference>
<name>A0A652YHN6_NOCGL</name>
<proteinExistence type="predicted"/>
<organism evidence="1">
    <name type="scientific">Nocardia globerula</name>
    <dbReference type="NCBI Taxonomy" id="1818"/>
    <lineage>
        <taxon>Bacteria</taxon>
        <taxon>Bacillati</taxon>
        <taxon>Actinomycetota</taxon>
        <taxon>Actinomycetes</taxon>
        <taxon>Mycobacteriales</taxon>
        <taxon>Nocardiaceae</taxon>
        <taxon>Nocardia</taxon>
    </lineage>
</organism>
<dbReference type="AlphaFoldDB" id="A0A652YHN6"/>
<dbReference type="Pfam" id="PF13416">
    <property type="entry name" value="SBP_bac_8"/>
    <property type="match status" value="1"/>
</dbReference>
<dbReference type="InterPro" id="IPR006311">
    <property type="entry name" value="TAT_signal"/>
</dbReference>
<dbReference type="PROSITE" id="PS51318">
    <property type="entry name" value="TAT"/>
    <property type="match status" value="1"/>
</dbReference>
<evidence type="ECO:0000313" key="1">
    <source>
        <dbReference type="EMBL" id="TYQ00763.1"/>
    </source>
</evidence>
<accession>A0A652YHN6</accession>
<dbReference type="CDD" id="cd14748">
    <property type="entry name" value="PBP2_UgpB"/>
    <property type="match status" value="1"/>
</dbReference>
<gene>
    <name evidence="1" type="ORF">FNL38_11258</name>
</gene>
<dbReference type="InterPro" id="IPR006059">
    <property type="entry name" value="SBP"/>
</dbReference>
<dbReference type="SUPFAM" id="SSF53850">
    <property type="entry name" value="Periplasmic binding protein-like II"/>
    <property type="match status" value="1"/>
</dbReference>
<comment type="caution">
    <text evidence="1">The sequence shown here is derived from an EMBL/GenBank/DDBJ whole genome shotgun (WGS) entry which is preliminary data.</text>
</comment>
<dbReference type="Gene3D" id="3.40.190.10">
    <property type="entry name" value="Periplasmic binding protein-like II"/>
    <property type="match status" value="1"/>
</dbReference>
<dbReference type="PANTHER" id="PTHR43649:SF30">
    <property type="entry name" value="ABC TRANSPORTER SUBSTRATE-BINDING PROTEIN"/>
    <property type="match status" value="1"/>
</dbReference>